<dbReference type="InterPro" id="IPR051320">
    <property type="entry name" value="Viral_Replic_Matur_Polypro"/>
</dbReference>
<proteinExistence type="predicted"/>
<dbReference type="EMBL" id="QRBI01000107">
    <property type="protein sequence ID" value="RMC12045.1"/>
    <property type="molecule type" value="Genomic_DNA"/>
</dbReference>
<evidence type="ECO:0008006" key="3">
    <source>
        <dbReference type="Google" id="ProtNLM"/>
    </source>
</evidence>
<dbReference type="Proteomes" id="UP000269221">
    <property type="component" value="Unassembled WGS sequence"/>
</dbReference>
<accession>A0A3M0KG69</accession>
<dbReference type="InterPro" id="IPR043128">
    <property type="entry name" value="Rev_trsase/Diguanyl_cyclase"/>
</dbReference>
<gene>
    <name evidence="1" type="ORF">DUI87_11178</name>
</gene>
<dbReference type="OrthoDB" id="8947436at2759"/>
<keyword evidence="2" id="KW-1185">Reference proteome</keyword>
<comment type="caution">
    <text evidence="1">The sequence shown here is derived from an EMBL/GenBank/DDBJ whole genome shotgun (WGS) entry which is preliminary data.</text>
</comment>
<name>A0A3M0KG69_HIRRU</name>
<evidence type="ECO:0000313" key="1">
    <source>
        <dbReference type="EMBL" id="RMC12045.1"/>
    </source>
</evidence>
<reference evidence="1 2" key="1">
    <citation type="submission" date="2018-07" db="EMBL/GenBank/DDBJ databases">
        <title>A high quality draft genome assembly of the barn swallow (H. rustica rustica).</title>
        <authorList>
            <person name="Formenti G."/>
            <person name="Chiara M."/>
            <person name="Poveda L."/>
            <person name="Francoijs K.-J."/>
            <person name="Bonisoli-Alquati A."/>
            <person name="Canova L."/>
            <person name="Gianfranceschi L."/>
            <person name="Horner D.S."/>
            <person name="Saino N."/>
        </authorList>
    </citation>
    <scope>NUCLEOTIDE SEQUENCE [LARGE SCALE GENOMIC DNA]</scope>
    <source>
        <strain evidence="1">Chelidonia</strain>
        <tissue evidence="1">Blood</tissue>
    </source>
</reference>
<dbReference type="Gene3D" id="3.30.70.270">
    <property type="match status" value="1"/>
</dbReference>
<evidence type="ECO:0000313" key="2">
    <source>
        <dbReference type="Proteomes" id="UP000269221"/>
    </source>
</evidence>
<dbReference type="AlphaFoldDB" id="A0A3M0KG69"/>
<dbReference type="InterPro" id="IPR043502">
    <property type="entry name" value="DNA/RNA_pol_sf"/>
</dbReference>
<dbReference type="PANTHER" id="PTHR33064">
    <property type="entry name" value="POL PROTEIN"/>
    <property type="match status" value="1"/>
</dbReference>
<dbReference type="STRING" id="333673.A0A3M0KG69"/>
<sequence>MTKKKAQVVKQKVIYVGYEISAGQRTLGKERIESICQTPRPQTTKELRTLLGMTGWCRLGIYNYGLLVKPLYLLIANGSRDLQWTKEATQAFGQLEKALMSAPALGLPDWVPIHHDCLETIEATYSICSDLKDTPLDDAETWFTDGRSYVINGKRHIQRLNRIRTITCSCIQAQIWMQSTAALTIREGSEGAFPMEIRKSVWDNATDFEKKFQSWWASVNFTYDPIANMATALVLTVHNATVHVIHPITALGLNDERSVLYPSEHRT</sequence>
<organism evidence="1 2">
    <name type="scientific">Hirundo rustica rustica</name>
    <dbReference type="NCBI Taxonomy" id="333673"/>
    <lineage>
        <taxon>Eukaryota</taxon>
        <taxon>Metazoa</taxon>
        <taxon>Chordata</taxon>
        <taxon>Craniata</taxon>
        <taxon>Vertebrata</taxon>
        <taxon>Euteleostomi</taxon>
        <taxon>Archelosauria</taxon>
        <taxon>Archosauria</taxon>
        <taxon>Dinosauria</taxon>
        <taxon>Saurischia</taxon>
        <taxon>Theropoda</taxon>
        <taxon>Coelurosauria</taxon>
        <taxon>Aves</taxon>
        <taxon>Neognathae</taxon>
        <taxon>Neoaves</taxon>
        <taxon>Telluraves</taxon>
        <taxon>Australaves</taxon>
        <taxon>Passeriformes</taxon>
        <taxon>Sylvioidea</taxon>
        <taxon>Hirundinidae</taxon>
        <taxon>Hirundo</taxon>
    </lineage>
</organism>
<dbReference type="PANTHER" id="PTHR33064:SF37">
    <property type="entry name" value="RIBONUCLEASE H"/>
    <property type="match status" value="1"/>
</dbReference>
<protein>
    <recommendedName>
        <fullName evidence="3">Reverse transcriptase/retrotransposon-derived protein RNase H-like domain-containing protein</fullName>
    </recommendedName>
</protein>
<dbReference type="SUPFAM" id="SSF56672">
    <property type="entry name" value="DNA/RNA polymerases"/>
    <property type="match status" value="1"/>
</dbReference>